<dbReference type="Proteomes" id="UP001057561">
    <property type="component" value="Chromosome"/>
</dbReference>
<gene>
    <name evidence="2" type="ORF">NG743_23430</name>
</gene>
<protein>
    <recommendedName>
        <fullName evidence="4">DUF423 domain-containing protein</fullName>
    </recommendedName>
</protein>
<accession>A0ABY5LVZ2</accession>
<proteinExistence type="predicted"/>
<evidence type="ECO:0008006" key="4">
    <source>
        <dbReference type="Google" id="ProtNLM"/>
    </source>
</evidence>
<feature type="transmembrane region" description="Helical" evidence="1">
    <location>
        <begin position="51"/>
        <end position="74"/>
    </location>
</feature>
<evidence type="ECO:0000256" key="1">
    <source>
        <dbReference type="SAM" id="Phobius"/>
    </source>
</evidence>
<keyword evidence="1" id="KW-0812">Transmembrane</keyword>
<keyword evidence="3" id="KW-1185">Reference proteome</keyword>
<reference evidence="2" key="1">
    <citation type="submission" date="2022-06" db="EMBL/GenBank/DDBJ databases">
        <title>Nostosin G and Spiroidesin B from the Cyanobacterium Dolichospermum sp. NIES-1697.</title>
        <authorList>
            <person name="Phan C.-S."/>
            <person name="Mehjabin J.J."/>
            <person name="Anas A.R.J."/>
            <person name="Hayasaka M."/>
            <person name="Onoki R."/>
            <person name="Wang J."/>
            <person name="Umezawa T."/>
            <person name="Washio K."/>
            <person name="Morikawa M."/>
            <person name="Okino T."/>
        </authorList>
    </citation>
    <scope>NUCLEOTIDE SEQUENCE</scope>
    <source>
        <strain evidence="2">NIES-1697</strain>
    </source>
</reference>
<keyword evidence="1" id="KW-0472">Membrane</keyword>
<dbReference type="EMBL" id="CP099464">
    <property type="protein sequence ID" value="UUO14927.1"/>
    <property type="molecule type" value="Genomic_DNA"/>
</dbReference>
<organism evidence="2 3">
    <name type="scientific">Dolichospermum heterosporum TAC447</name>
    <dbReference type="NCBI Taxonomy" id="747523"/>
    <lineage>
        <taxon>Bacteria</taxon>
        <taxon>Bacillati</taxon>
        <taxon>Cyanobacteriota</taxon>
        <taxon>Cyanophyceae</taxon>
        <taxon>Nostocales</taxon>
        <taxon>Aphanizomenonaceae</taxon>
        <taxon>Dolichospermum</taxon>
        <taxon>Dolichospermum heterosporum</taxon>
    </lineage>
</organism>
<dbReference type="RefSeq" id="WP_257120999.1">
    <property type="nucleotide sequence ID" value="NZ_CP099464.1"/>
</dbReference>
<evidence type="ECO:0000313" key="3">
    <source>
        <dbReference type="Proteomes" id="UP001057561"/>
    </source>
</evidence>
<keyword evidence="1" id="KW-1133">Transmembrane helix</keyword>
<name>A0ABY5LVZ2_9CYAN</name>
<sequence>MTLSDDEEFYLRRVMHENDLMNHRMTWFTSLQGLLFAALGFSWGKTENNNLIFILGFLGILTSASSAFVLWGGANAIEELLNNSTTTKTFGRKAKWNEKYFYPWYSFPVLFAITWAIILFTG</sequence>
<evidence type="ECO:0000313" key="2">
    <source>
        <dbReference type="EMBL" id="UUO14927.1"/>
    </source>
</evidence>
<feature type="transmembrane region" description="Helical" evidence="1">
    <location>
        <begin position="25"/>
        <end position="44"/>
    </location>
</feature>
<feature type="transmembrane region" description="Helical" evidence="1">
    <location>
        <begin position="102"/>
        <end position="121"/>
    </location>
</feature>